<keyword evidence="3 6" id="KW-0812">Transmembrane</keyword>
<keyword evidence="6" id="KW-0406">Ion transport</keyword>
<dbReference type="InterPro" id="IPR009230">
    <property type="entry name" value="ATP_synth_su8_fun"/>
</dbReference>
<name>A0A023UMU0_9ASCO</name>
<keyword evidence="6" id="KW-0813">Transport</keyword>
<dbReference type="AlphaFoldDB" id="A0A023UMU0"/>
<comment type="function">
    <text evidence="6">Mitochondrial membrane ATP synthase (F(1)F(0) ATP synthase or Complex V) produces ATP from ADP in the presence of a proton gradient across the membrane which is generated by electron transport complexes of the respiratory chain. F-type ATPases consist of two structural domains, F(1) - containing the extramembraneous catalytic core and F(0) - containing the membrane proton channel, linked together by a central stalk and a peripheral stalk. During catalysis, ATP synthesis in the catalytic domain of F(1) is coupled via a rotary mechanism of the central stalk subunits to proton translocation. Part of the complex F(0) domain. Minor subunit located with subunit a in the membrane.</text>
</comment>
<dbReference type="Pfam" id="PF05933">
    <property type="entry name" value="Fun_ATP-synt_8"/>
    <property type="match status" value="1"/>
</dbReference>
<keyword evidence="6" id="KW-0375">Hydrogen ion transport</keyword>
<dbReference type="GeneID" id="19350981"/>
<evidence type="ECO:0000256" key="3">
    <source>
        <dbReference type="ARBA" id="ARBA00022692"/>
    </source>
</evidence>
<dbReference type="GO" id="GO:0005743">
    <property type="term" value="C:mitochondrial inner membrane"/>
    <property type="evidence" value="ECO:0007669"/>
    <property type="project" value="UniProtKB-SubCell"/>
</dbReference>
<keyword evidence="6 7" id="KW-0496">Mitochondrion</keyword>
<keyword evidence="7" id="KW-0378">Hydrolase</keyword>
<dbReference type="RefSeq" id="YP_009029671.1">
    <property type="nucleotide sequence ID" value="NC_024094.1"/>
</dbReference>
<keyword evidence="6" id="KW-0138">CF(0)</keyword>
<comment type="subcellular location">
    <subcellularLocation>
        <location evidence="1">Membrane</location>
        <topology evidence="1">Single-pass membrane protein</topology>
    </subcellularLocation>
    <subcellularLocation>
        <location evidence="6">Mitochondrion inner membrane</location>
        <topology evidence="6">Single-pass membrane protein</topology>
    </subcellularLocation>
</comment>
<reference evidence="7" key="1">
    <citation type="journal article" date="2014" name="Proc. Natl. Acad. Sci. U.S.A.">
        <title>Massive programmed translational jumping in mitochondria.</title>
        <authorList>
            <person name="Lang B.F."/>
            <person name="Jakubkova M."/>
            <person name="Hegedusova E."/>
            <person name="Daoud R."/>
            <person name="Forget L."/>
            <person name="Brejova B."/>
            <person name="Vinar T."/>
            <person name="Kosa P."/>
            <person name="Fricova D."/>
            <person name="Nebohacova M."/>
            <person name="Griac P."/>
            <person name="Tomaska L."/>
            <person name="Burger G."/>
            <person name="Nosek J."/>
        </authorList>
    </citation>
    <scope>NUCLEOTIDE SEQUENCE</scope>
    <source>
        <strain evidence="7">NRRL Y-7288</strain>
    </source>
</reference>
<dbReference type="GO" id="GO:0015078">
    <property type="term" value="F:proton transmembrane transporter activity"/>
    <property type="evidence" value="ECO:0007669"/>
    <property type="project" value="UniProtKB-UniRule"/>
</dbReference>
<comment type="subunit">
    <text evidence="6">F-type ATPases have 2 components, CF(1) - the catalytic core - and CF(0) - the membrane proton channel.</text>
</comment>
<evidence type="ECO:0000256" key="6">
    <source>
        <dbReference type="RuleBase" id="RU368038"/>
    </source>
</evidence>
<evidence type="ECO:0000313" key="7">
    <source>
        <dbReference type="EMBL" id="AHY04925.1"/>
    </source>
</evidence>
<gene>
    <name evidence="7" type="primary">atp8</name>
</gene>
<accession>A0A023UMU0</accession>
<sequence length="48" mass="5704">MPQTVPFYFVNQTVYGFSFTFITTVTASQYFTPRTFFIFLSRIFITKT</sequence>
<dbReference type="GO" id="GO:0045259">
    <property type="term" value="C:proton-transporting ATP synthase complex"/>
    <property type="evidence" value="ECO:0007669"/>
    <property type="project" value="UniProtKB-KW"/>
</dbReference>
<dbReference type="GO" id="GO:0016787">
    <property type="term" value="F:hydrolase activity"/>
    <property type="evidence" value="ECO:0007669"/>
    <property type="project" value="UniProtKB-KW"/>
</dbReference>
<keyword evidence="6" id="KW-0066">ATP synthesis</keyword>
<organism evidence="7">
    <name type="scientific">Magnusiomyces tetraspermus</name>
    <dbReference type="NCBI Taxonomy" id="1232584"/>
    <lineage>
        <taxon>Eukaryota</taxon>
        <taxon>Fungi</taxon>
        <taxon>Dikarya</taxon>
        <taxon>Ascomycota</taxon>
        <taxon>Saccharomycotina</taxon>
        <taxon>Dipodascomycetes</taxon>
        <taxon>Dipodascales</taxon>
        <taxon>Dipodascaceae</taxon>
        <taxon>Magnusiomyces</taxon>
    </lineage>
</organism>
<evidence type="ECO:0000256" key="1">
    <source>
        <dbReference type="ARBA" id="ARBA00004167"/>
    </source>
</evidence>
<geneLocation type="mitochondrion" evidence="7"/>
<evidence type="ECO:0000256" key="5">
    <source>
        <dbReference type="ARBA" id="ARBA00023136"/>
    </source>
</evidence>
<evidence type="ECO:0000256" key="4">
    <source>
        <dbReference type="ARBA" id="ARBA00022989"/>
    </source>
</evidence>
<proteinExistence type="inferred from homology"/>
<protein>
    <recommendedName>
        <fullName evidence="6">ATP synthase protein 8</fullName>
    </recommendedName>
</protein>
<dbReference type="GO" id="GO:0015986">
    <property type="term" value="P:proton motive force-driven ATP synthesis"/>
    <property type="evidence" value="ECO:0007669"/>
    <property type="project" value="UniProtKB-UniRule"/>
</dbReference>
<keyword evidence="5 6" id="KW-0472">Membrane</keyword>
<evidence type="ECO:0000256" key="2">
    <source>
        <dbReference type="ARBA" id="ARBA00008892"/>
    </source>
</evidence>
<feature type="transmembrane region" description="Helical" evidence="6">
    <location>
        <begin position="12"/>
        <end position="32"/>
    </location>
</feature>
<comment type="similarity">
    <text evidence="2 6">Belongs to the ATPase protein 8 family.</text>
</comment>
<keyword evidence="4 6" id="KW-1133">Transmembrane helix</keyword>
<dbReference type="EMBL" id="KJ459951">
    <property type="protein sequence ID" value="AHY04925.1"/>
    <property type="molecule type" value="Genomic_DNA"/>
</dbReference>